<comment type="caution">
    <text evidence="2">The sequence shown here is derived from an EMBL/GenBank/DDBJ whole genome shotgun (WGS) entry which is preliminary data.</text>
</comment>
<accession>A0A840S899</accession>
<evidence type="ECO:0000313" key="2">
    <source>
        <dbReference type="EMBL" id="MBB5205024.1"/>
    </source>
</evidence>
<dbReference type="InterPro" id="IPR010266">
    <property type="entry name" value="NnrS"/>
</dbReference>
<evidence type="ECO:0000313" key="3">
    <source>
        <dbReference type="Proteomes" id="UP000554837"/>
    </source>
</evidence>
<dbReference type="Proteomes" id="UP000554837">
    <property type="component" value="Unassembled WGS sequence"/>
</dbReference>
<feature type="transmembrane region" description="Helical" evidence="1">
    <location>
        <begin position="290"/>
        <end position="310"/>
    </location>
</feature>
<sequence length="421" mass="44212">MPSSTTANSPAAPWSFARLLSAPHRLGFFAAAVGLGLSALWWALALLARSIGLELPWAVAPGLAHGLLLAGGFMPFFIVGFLFTAGPRWLGLGEVNAETLLRPVLLMGGGWALALLGFHAHVGLAALGVLAVTLGWTWVLGRFIRLIRISPVPDQLHPRAVAFAGLQGVLGFAVAALALALGEPGWLRAAVYWLIWAFLAPTFAIVSHRMIPFFTAAVLPFLDAWKPNWLLAVMGAALGAGALDAVALSLGWTLPTAMHGLLAFGLGASGCLLVWLALRWGLVQSLKIKLLAMLHGGFVWFGLALLLAALGHALQALGRPDLGLAPLHALTLGYLGCTLIAMVTRVASGHSGRPLAVDGIAWGLYGLLQLTVLLRLAAALLPRLGTPLLLAAAAGWALVSLSWAWRYGGWLGRPRIDGRPG</sequence>
<keyword evidence="1" id="KW-0812">Transmembrane</keyword>
<organism evidence="2 3">
    <name type="scientific">Inhella inkyongensis</name>
    <dbReference type="NCBI Taxonomy" id="392593"/>
    <lineage>
        <taxon>Bacteria</taxon>
        <taxon>Pseudomonadati</taxon>
        <taxon>Pseudomonadota</taxon>
        <taxon>Betaproteobacteria</taxon>
        <taxon>Burkholderiales</taxon>
        <taxon>Sphaerotilaceae</taxon>
        <taxon>Inhella</taxon>
    </lineage>
</organism>
<feature type="transmembrane region" description="Helical" evidence="1">
    <location>
        <begin position="160"/>
        <end position="181"/>
    </location>
</feature>
<gene>
    <name evidence="2" type="ORF">HNQ51_002343</name>
</gene>
<feature type="transmembrane region" description="Helical" evidence="1">
    <location>
        <begin position="258"/>
        <end position="278"/>
    </location>
</feature>
<protein>
    <submittedName>
        <fullName evidence="2">Uncharacterized protein involved in response to NO</fullName>
    </submittedName>
</protein>
<keyword evidence="3" id="KW-1185">Reference proteome</keyword>
<keyword evidence="1" id="KW-1133">Transmembrane helix</keyword>
<feature type="transmembrane region" description="Helical" evidence="1">
    <location>
        <begin position="67"/>
        <end position="90"/>
    </location>
</feature>
<feature type="transmembrane region" description="Helical" evidence="1">
    <location>
        <begin position="193"/>
        <end position="222"/>
    </location>
</feature>
<feature type="transmembrane region" description="Helical" evidence="1">
    <location>
        <begin position="110"/>
        <end position="139"/>
    </location>
</feature>
<dbReference type="AlphaFoldDB" id="A0A840S899"/>
<feature type="transmembrane region" description="Helical" evidence="1">
    <location>
        <begin position="384"/>
        <end position="405"/>
    </location>
</feature>
<reference evidence="2 3" key="1">
    <citation type="submission" date="2020-08" db="EMBL/GenBank/DDBJ databases">
        <title>Genomic Encyclopedia of Type Strains, Phase IV (KMG-IV): sequencing the most valuable type-strain genomes for metagenomic binning, comparative biology and taxonomic classification.</title>
        <authorList>
            <person name="Goeker M."/>
        </authorList>
    </citation>
    <scope>NUCLEOTIDE SEQUENCE [LARGE SCALE GENOMIC DNA]</scope>
    <source>
        <strain evidence="2 3">DSM 23958</strain>
    </source>
</reference>
<feature type="transmembrane region" description="Helical" evidence="1">
    <location>
        <begin position="355"/>
        <end position="378"/>
    </location>
</feature>
<dbReference type="EMBL" id="JACHHO010000003">
    <property type="protein sequence ID" value="MBB5205024.1"/>
    <property type="molecule type" value="Genomic_DNA"/>
</dbReference>
<name>A0A840S899_9BURK</name>
<dbReference type="Pfam" id="PF05940">
    <property type="entry name" value="NnrS"/>
    <property type="match status" value="1"/>
</dbReference>
<feature type="transmembrane region" description="Helical" evidence="1">
    <location>
        <begin position="26"/>
        <end position="47"/>
    </location>
</feature>
<feature type="transmembrane region" description="Helical" evidence="1">
    <location>
        <begin position="229"/>
        <end position="252"/>
    </location>
</feature>
<proteinExistence type="predicted"/>
<feature type="transmembrane region" description="Helical" evidence="1">
    <location>
        <begin position="322"/>
        <end position="343"/>
    </location>
</feature>
<keyword evidence="1" id="KW-0472">Membrane</keyword>
<dbReference type="RefSeq" id="WP_175423457.1">
    <property type="nucleotide sequence ID" value="NZ_CP040709.1"/>
</dbReference>
<evidence type="ECO:0000256" key="1">
    <source>
        <dbReference type="SAM" id="Phobius"/>
    </source>
</evidence>